<dbReference type="AlphaFoldDB" id="A0A2S5KKF2"/>
<proteinExistence type="predicted"/>
<dbReference type="InterPro" id="IPR052340">
    <property type="entry name" value="RNase_Y/CdgJ"/>
</dbReference>
<feature type="domain" description="HDOD" evidence="1">
    <location>
        <begin position="22"/>
        <end position="213"/>
    </location>
</feature>
<dbReference type="OrthoDB" id="9770715at2"/>
<accession>A0A2S5KKF2</accession>
<evidence type="ECO:0000313" key="2">
    <source>
        <dbReference type="EMBL" id="PPC75278.1"/>
    </source>
</evidence>
<dbReference type="Gene3D" id="1.10.3210.10">
    <property type="entry name" value="Hypothetical protein af1432"/>
    <property type="match status" value="1"/>
</dbReference>
<keyword evidence="2" id="KW-0808">Transferase</keyword>
<dbReference type="PANTHER" id="PTHR33525">
    <property type="match status" value="1"/>
</dbReference>
<sequence length="292" mass="32733">MSDASNALSESDIAKTLQGISIPPQPQVLVDLHLECAQPEPRVGEIIDIISTDVGLSAAVLKTVNSPFFGLRRKVSTVQHAVAMLGLQNAINVANALALRETMRSDDNPALQRFWDTAQDIALACITLARELNFSTPEEAYTLGLFHNVGVPLMLMRFKDYRAVMSVGYKKGAVTRVEDQFLKTNHATVGYYMARVWHLPDDLAETILQHHDLAEIFEGPANNSKRRTLIAILKVAEHVCGLYRILGNQPVDNEWLQYRDAILEQLHIDEDELANLTERLNDMGLRSDNYQW</sequence>
<reference evidence="2 3" key="1">
    <citation type="submission" date="2018-02" db="EMBL/GenBank/DDBJ databases">
        <title>novel marine gammaproteobacteria from coastal saline agro ecosystem.</title>
        <authorList>
            <person name="Krishnan R."/>
            <person name="Ramesh Kumar N."/>
        </authorList>
    </citation>
    <scope>NUCLEOTIDE SEQUENCE [LARGE SCALE GENOMIC DNA]</scope>
    <source>
        <strain evidence="2 3">228</strain>
    </source>
</reference>
<dbReference type="SUPFAM" id="SSF109604">
    <property type="entry name" value="HD-domain/PDEase-like"/>
    <property type="match status" value="1"/>
</dbReference>
<name>A0A2S5KKF2_9PROT</name>
<keyword evidence="2" id="KW-0418">Kinase</keyword>
<evidence type="ECO:0000259" key="1">
    <source>
        <dbReference type="PROSITE" id="PS51833"/>
    </source>
</evidence>
<gene>
    <name evidence="2" type="ORF">C4K68_21830</name>
</gene>
<dbReference type="PANTHER" id="PTHR33525:SF6">
    <property type="entry name" value="HDOD DOMAIN-CONTAINING PROTEIN"/>
    <property type="match status" value="1"/>
</dbReference>
<dbReference type="GO" id="GO:0016301">
    <property type="term" value="F:kinase activity"/>
    <property type="evidence" value="ECO:0007669"/>
    <property type="project" value="UniProtKB-KW"/>
</dbReference>
<evidence type="ECO:0000313" key="3">
    <source>
        <dbReference type="Proteomes" id="UP000238196"/>
    </source>
</evidence>
<dbReference type="Proteomes" id="UP000238196">
    <property type="component" value="Unassembled WGS sequence"/>
</dbReference>
<organism evidence="2 3">
    <name type="scientific">Proteobacteria bacterium 228</name>
    <dbReference type="NCBI Taxonomy" id="2083153"/>
    <lineage>
        <taxon>Bacteria</taxon>
        <taxon>Pseudomonadati</taxon>
        <taxon>Pseudomonadota</taxon>
    </lineage>
</organism>
<dbReference type="PROSITE" id="PS51833">
    <property type="entry name" value="HDOD"/>
    <property type="match status" value="1"/>
</dbReference>
<comment type="caution">
    <text evidence="2">The sequence shown here is derived from an EMBL/GenBank/DDBJ whole genome shotgun (WGS) entry which is preliminary data.</text>
</comment>
<dbReference type="EMBL" id="PRLP01000106">
    <property type="protein sequence ID" value="PPC75278.1"/>
    <property type="molecule type" value="Genomic_DNA"/>
</dbReference>
<dbReference type="InterPro" id="IPR013976">
    <property type="entry name" value="HDOD"/>
</dbReference>
<protein>
    <submittedName>
        <fullName evidence="2">Histidine kinase</fullName>
    </submittedName>
</protein>
<dbReference type="Pfam" id="PF08668">
    <property type="entry name" value="HDOD"/>
    <property type="match status" value="1"/>
</dbReference>